<sequence length="182" mass="19685">MTQTRPDDTARTTDVYLLFAHEPYYPSAGTQEINTTLVAADTLLHPQVQQPDGARIHDRLTRGRQPGEIIPLATLTHELGGGADWPAVGDWENVITDLLQLVRAGECDALSLGLPDIARALIIAGPHSQVRAFDAGADELITYGPNERAAVLAEIDTFLTCLVAEQDLWPGDGLLPPLFQQA</sequence>
<accession>A0A101RKM7</accession>
<dbReference type="Proteomes" id="UP000053669">
    <property type="component" value="Unassembled WGS sequence"/>
</dbReference>
<evidence type="ECO:0000313" key="2">
    <source>
        <dbReference type="Proteomes" id="UP000053669"/>
    </source>
</evidence>
<dbReference type="EMBL" id="LMWU01000075">
    <property type="protein sequence ID" value="KUN57269.1"/>
    <property type="molecule type" value="Genomic_DNA"/>
</dbReference>
<reference evidence="1 2" key="1">
    <citation type="submission" date="2015-10" db="EMBL/GenBank/DDBJ databases">
        <title>Draft genome sequence of Streptomyces canus DSM 40017, type strain for the species Streptomyces canus.</title>
        <authorList>
            <person name="Ruckert C."/>
            <person name="Winkler A."/>
            <person name="Kalinowski J."/>
            <person name="Kampfer P."/>
            <person name="Glaeser S."/>
        </authorList>
    </citation>
    <scope>NUCLEOTIDE SEQUENCE [LARGE SCALE GENOMIC DNA]</scope>
    <source>
        <strain evidence="1 2">DSM 40017</strain>
    </source>
</reference>
<evidence type="ECO:0000313" key="1">
    <source>
        <dbReference type="EMBL" id="KUN57269.1"/>
    </source>
</evidence>
<proteinExistence type="predicted"/>
<dbReference type="AlphaFoldDB" id="A0A101RKM7"/>
<organism evidence="1 2">
    <name type="scientific">Streptomyces canus</name>
    <dbReference type="NCBI Taxonomy" id="58343"/>
    <lineage>
        <taxon>Bacteria</taxon>
        <taxon>Bacillati</taxon>
        <taxon>Actinomycetota</taxon>
        <taxon>Actinomycetes</taxon>
        <taxon>Kitasatosporales</taxon>
        <taxon>Streptomycetaceae</taxon>
        <taxon>Streptomyces</taxon>
        <taxon>Streptomyces aurantiacus group</taxon>
    </lineage>
</organism>
<gene>
    <name evidence="1" type="ORF">AQJ46_47995</name>
</gene>
<protein>
    <submittedName>
        <fullName evidence="1">Uncharacterized protein</fullName>
    </submittedName>
</protein>
<comment type="caution">
    <text evidence="1">The sequence shown here is derived from an EMBL/GenBank/DDBJ whole genome shotgun (WGS) entry which is preliminary data.</text>
</comment>
<name>A0A101RKM7_9ACTN</name>